<keyword evidence="12" id="KW-1185">Reference proteome</keyword>
<proteinExistence type="predicted"/>
<feature type="non-terminal residue" evidence="11">
    <location>
        <position position="1"/>
    </location>
</feature>
<keyword evidence="6" id="KW-0833">Ubl conjugation pathway</keyword>
<reference evidence="11 12" key="1">
    <citation type="journal article" date="2013" name="Proc. Natl. Acad. Sci. U.S.A.">
        <title>Fine-scale variation in meiotic recombination in Mimulus inferred from population shotgun sequencing.</title>
        <authorList>
            <person name="Hellsten U."/>
            <person name="Wright K.M."/>
            <person name="Jenkins J."/>
            <person name="Shu S."/>
            <person name="Yuan Y."/>
            <person name="Wessler S.R."/>
            <person name="Schmutz J."/>
            <person name="Willis J.H."/>
            <person name="Rokhsar D.S."/>
        </authorList>
    </citation>
    <scope>NUCLEOTIDE SEQUENCE [LARGE SCALE GENOMIC DNA]</scope>
    <source>
        <strain evidence="12">cv. DUN x IM62</strain>
    </source>
</reference>
<dbReference type="InterPro" id="IPR001841">
    <property type="entry name" value="Znf_RING"/>
</dbReference>
<evidence type="ECO:0000256" key="4">
    <source>
        <dbReference type="ARBA" id="ARBA00022723"/>
    </source>
</evidence>
<organism evidence="11 12">
    <name type="scientific">Erythranthe guttata</name>
    <name type="common">Yellow monkey flower</name>
    <name type="synonym">Mimulus guttatus</name>
    <dbReference type="NCBI Taxonomy" id="4155"/>
    <lineage>
        <taxon>Eukaryota</taxon>
        <taxon>Viridiplantae</taxon>
        <taxon>Streptophyta</taxon>
        <taxon>Embryophyta</taxon>
        <taxon>Tracheophyta</taxon>
        <taxon>Spermatophyta</taxon>
        <taxon>Magnoliopsida</taxon>
        <taxon>eudicotyledons</taxon>
        <taxon>Gunneridae</taxon>
        <taxon>Pentapetalae</taxon>
        <taxon>asterids</taxon>
        <taxon>lamiids</taxon>
        <taxon>Lamiales</taxon>
        <taxon>Phrymaceae</taxon>
        <taxon>Erythranthe</taxon>
    </lineage>
</organism>
<dbReference type="Gene3D" id="3.30.40.10">
    <property type="entry name" value="Zinc/RING finger domain, C3HC4 (zinc finger)"/>
    <property type="match status" value="1"/>
</dbReference>
<evidence type="ECO:0000256" key="2">
    <source>
        <dbReference type="ARBA" id="ARBA00012483"/>
    </source>
</evidence>
<feature type="compositionally biased region" description="Low complexity" evidence="9">
    <location>
        <begin position="62"/>
        <end position="72"/>
    </location>
</feature>
<dbReference type="InterPro" id="IPR013083">
    <property type="entry name" value="Znf_RING/FYVE/PHD"/>
</dbReference>
<protein>
    <recommendedName>
        <fullName evidence="2">RING-type E3 ubiquitin transferase</fullName>
        <ecNumber evidence="2">2.3.2.27</ecNumber>
    </recommendedName>
</protein>
<dbReference type="EMBL" id="KI632182">
    <property type="protein sequence ID" value="EYU23096.1"/>
    <property type="molecule type" value="Genomic_DNA"/>
</dbReference>
<evidence type="ECO:0000256" key="3">
    <source>
        <dbReference type="ARBA" id="ARBA00022679"/>
    </source>
</evidence>
<dbReference type="InterPro" id="IPR045191">
    <property type="entry name" value="MBR1/2-like"/>
</dbReference>
<dbReference type="SMART" id="SM00184">
    <property type="entry name" value="RING"/>
    <property type="match status" value="1"/>
</dbReference>
<evidence type="ECO:0000256" key="5">
    <source>
        <dbReference type="ARBA" id="ARBA00022771"/>
    </source>
</evidence>
<feature type="compositionally biased region" description="Basic residues" evidence="9">
    <location>
        <begin position="1"/>
        <end position="10"/>
    </location>
</feature>
<dbReference type="EC" id="2.3.2.27" evidence="2"/>
<dbReference type="PROSITE" id="PS50089">
    <property type="entry name" value="ZF_RING_2"/>
    <property type="match status" value="1"/>
</dbReference>
<name>A0A022Q548_ERYGU</name>
<evidence type="ECO:0000313" key="11">
    <source>
        <dbReference type="EMBL" id="EYU23096.1"/>
    </source>
</evidence>
<evidence type="ECO:0000259" key="10">
    <source>
        <dbReference type="PROSITE" id="PS50089"/>
    </source>
</evidence>
<feature type="domain" description="RING-type" evidence="10">
    <location>
        <begin position="169"/>
        <end position="212"/>
    </location>
</feature>
<accession>A0A022Q548</accession>
<keyword evidence="7" id="KW-0862">Zinc</keyword>
<dbReference type="eggNOG" id="KOG0800">
    <property type="taxonomic scope" value="Eukaryota"/>
</dbReference>
<dbReference type="GO" id="GO:0008270">
    <property type="term" value="F:zinc ion binding"/>
    <property type="evidence" value="ECO:0007669"/>
    <property type="project" value="UniProtKB-KW"/>
</dbReference>
<evidence type="ECO:0000256" key="7">
    <source>
        <dbReference type="ARBA" id="ARBA00022833"/>
    </source>
</evidence>
<evidence type="ECO:0000256" key="6">
    <source>
        <dbReference type="ARBA" id="ARBA00022786"/>
    </source>
</evidence>
<comment type="catalytic activity">
    <reaction evidence="1">
        <text>S-ubiquitinyl-[E2 ubiquitin-conjugating enzyme]-L-cysteine + [acceptor protein]-L-lysine = [E2 ubiquitin-conjugating enzyme]-L-cysteine + N(6)-ubiquitinyl-[acceptor protein]-L-lysine.</text>
        <dbReference type="EC" id="2.3.2.27"/>
    </reaction>
</comment>
<keyword evidence="4" id="KW-0479">Metal-binding</keyword>
<evidence type="ECO:0000256" key="9">
    <source>
        <dbReference type="SAM" id="MobiDB-lite"/>
    </source>
</evidence>
<feature type="compositionally biased region" description="Polar residues" evidence="9">
    <location>
        <begin position="11"/>
        <end position="24"/>
    </location>
</feature>
<sequence length="219" mass="24605">RQFRHLRRRTQTISAAAPSASNTFRPPHPPPPAAAPYVRGDETMQPRSAPPPPVNFTSIVSRPPNRINPNNRMSNAGASLLRYQDQYLYDDRYFFNEEEVALILELSDDDDDVVVLDDSNNFTGGGGGNTNSNININNNGGLSERTISQNLRTRSSLEVNVDNYEQEVCVICQDDLFGEHENIIATLDCGHVYHVECIKKWLRSKNECPICKARALNFN</sequence>
<dbReference type="Pfam" id="PF13639">
    <property type="entry name" value="zf-RING_2"/>
    <property type="match status" value="1"/>
</dbReference>
<dbReference type="AlphaFoldDB" id="A0A022Q548"/>
<keyword evidence="3" id="KW-0808">Transferase</keyword>
<dbReference type="Proteomes" id="UP000030748">
    <property type="component" value="Unassembled WGS sequence"/>
</dbReference>
<evidence type="ECO:0000313" key="12">
    <source>
        <dbReference type="Proteomes" id="UP000030748"/>
    </source>
</evidence>
<gene>
    <name evidence="11" type="ORF">MIMGU_mgv1a024255mg</name>
</gene>
<dbReference type="PANTHER" id="PTHR22937:SF163">
    <property type="entry name" value="RING-TYPE E3 UBIQUITIN TRANSFERASE"/>
    <property type="match status" value="1"/>
</dbReference>
<dbReference type="SUPFAM" id="SSF57850">
    <property type="entry name" value="RING/U-box"/>
    <property type="match status" value="1"/>
</dbReference>
<feature type="region of interest" description="Disordered" evidence="9">
    <location>
        <begin position="1"/>
        <end position="72"/>
    </location>
</feature>
<dbReference type="PANTHER" id="PTHR22937">
    <property type="entry name" value="E3 UBIQUITIN-PROTEIN LIGASE RNF165"/>
    <property type="match status" value="1"/>
</dbReference>
<dbReference type="GO" id="GO:0061630">
    <property type="term" value="F:ubiquitin protein ligase activity"/>
    <property type="evidence" value="ECO:0000318"/>
    <property type="project" value="GO_Central"/>
</dbReference>
<evidence type="ECO:0000256" key="1">
    <source>
        <dbReference type="ARBA" id="ARBA00000900"/>
    </source>
</evidence>
<evidence type="ECO:0000256" key="8">
    <source>
        <dbReference type="PROSITE-ProRule" id="PRU00175"/>
    </source>
</evidence>
<keyword evidence="5 8" id="KW-0863">Zinc-finger</keyword>